<organism evidence="1 2">
    <name type="scientific">Thelephora terrestris</name>
    <dbReference type="NCBI Taxonomy" id="56493"/>
    <lineage>
        <taxon>Eukaryota</taxon>
        <taxon>Fungi</taxon>
        <taxon>Dikarya</taxon>
        <taxon>Basidiomycota</taxon>
        <taxon>Agaricomycotina</taxon>
        <taxon>Agaricomycetes</taxon>
        <taxon>Thelephorales</taxon>
        <taxon>Thelephoraceae</taxon>
        <taxon>Thelephora</taxon>
    </lineage>
</organism>
<dbReference type="SMART" id="SM00248">
    <property type="entry name" value="ANK"/>
    <property type="match status" value="3"/>
</dbReference>
<name>A0A9P6H684_9AGAM</name>
<reference evidence="1" key="1">
    <citation type="journal article" date="2020" name="Nat. Commun.">
        <title>Large-scale genome sequencing of mycorrhizal fungi provides insights into the early evolution of symbiotic traits.</title>
        <authorList>
            <person name="Miyauchi S."/>
            <person name="Kiss E."/>
            <person name="Kuo A."/>
            <person name="Drula E."/>
            <person name="Kohler A."/>
            <person name="Sanchez-Garcia M."/>
            <person name="Morin E."/>
            <person name="Andreopoulos B."/>
            <person name="Barry K.W."/>
            <person name="Bonito G."/>
            <person name="Buee M."/>
            <person name="Carver A."/>
            <person name="Chen C."/>
            <person name="Cichocki N."/>
            <person name="Clum A."/>
            <person name="Culley D."/>
            <person name="Crous P.W."/>
            <person name="Fauchery L."/>
            <person name="Girlanda M."/>
            <person name="Hayes R.D."/>
            <person name="Keri Z."/>
            <person name="LaButti K."/>
            <person name="Lipzen A."/>
            <person name="Lombard V."/>
            <person name="Magnuson J."/>
            <person name="Maillard F."/>
            <person name="Murat C."/>
            <person name="Nolan M."/>
            <person name="Ohm R.A."/>
            <person name="Pangilinan J."/>
            <person name="Pereira M.F."/>
            <person name="Perotto S."/>
            <person name="Peter M."/>
            <person name="Pfister S."/>
            <person name="Riley R."/>
            <person name="Sitrit Y."/>
            <person name="Stielow J.B."/>
            <person name="Szollosi G."/>
            <person name="Zifcakova L."/>
            <person name="Stursova M."/>
            <person name="Spatafora J.W."/>
            <person name="Tedersoo L."/>
            <person name="Vaario L.M."/>
            <person name="Yamada A."/>
            <person name="Yan M."/>
            <person name="Wang P."/>
            <person name="Xu J."/>
            <person name="Bruns T."/>
            <person name="Baldrian P."/>
            <person name="Vilgalys R."/>
            <person name="Dunand C."/>
            <person name="Henrissat B."/>
            <person name="Grigoriev I.V."/>
            <person name="Hibbett D."/>
            <person name="Nagy L.G."/>
            <person name="Martin F.M."/>
        </authorList>
    </citation>
    <scope>NUCLEOTIDE SEQUENCE</scope>
    <source>
        <strain evidence="1">UH-Tt-Lm1</strain>
    </source>
</reference>
<dbReference type="Pfam" id="PF12796">
    <property type="entry name" value="Ank_2"/>
    <property type="match status" value="1"/>
</dbReference>
<dbReference type="EMBL" id="WIUZ02000021">
    <property type="protein sequence ID" value="KAF9778968.1"/>
    <property type="molecule type" value="Genomic_DNA"/>
</dbReference>
<dbReference type="Gene3D" id="1.25.40.20">
    <property type="entry name" value="Ankyrin repeat-containing domain"/>
    <property type="match status" value="1"/>
</dbReference>
<dbReference type="InterPro" id="IPR036770">
    <property type="entry name" value="Ankyrin_rpt-contain_sf"/>
</dbReference>
<comment type="caution">
    <text evidence="1">The sequence shown here is derived from an EMBL/GenBank/DDBJ whole genome shotgun (WGS) entry which is preliminary data.</text>
</comment>
<evidence type="ECO:0000313" key="2">
    <source>
        <dbReference type="Proteomes" id="UP000736335"/>
    </source>
</evidence>
<dbReference type="OrthoDB" id="539213at2759"/>
<gene>
    <name evidence="1" type="ORF">BJ322DRAFT_1113839</name>
</gene>
<keyword evidence="2" id="KW-1185">Reference proteome</keyword>
<dbReference type="Proteomes" id="UP000736335">
    <property type="component" value="Unassembled WGS sequence"/>
</dbReference>
<proteinExistence type="predicted"/>
<dbReference type="InterPro" id="IPR002110">
    <property type="entry name" value="Ankyrin_rpt"/>
</dbReference>
<accession>A0A9P6H684</accession>
<dbReference type="AlphaFoldDB" id="A0A9P6H684"/>
<sequence length="290" mass="32206">MSATPTRLPPPSPYGRTPLSRLPVELLYDIQLFALSEHFPFVCKYLHEVFKRSLPSFRARYIVGRLDRATTAGHERSALTAALLYPICTQDVVEALFRLPEFLAYGNFNPEGDVPSTILLPAPDLPRRLFRDLKPRVRRGIPIPWSEEDKPLPFLQYLFDLCHSRRTIAGPPKCDANHSYALTKAVVAGAVPLVKFLLVNGGNPAAKGAIAVMVAIQRKDLQMVRLLVEGDLGASGGAKRRRVPDRVVCTRPMLQRAAKVGAQDIVQYLLAKGVTPDMETLRVMHSSGYQ</sequence>
<protein>
    <submittedName>
        <fullName evidence="1">Uncharacterized protein</fullName>
    </submittedName>
</protein>
<reference evidence="1" key="2">
    <citation type="submission" date="2020-11" db="EMBL/GenBank/DDBJ databases">
        <authorList>
            <consortium name="DOE Joint Genome Institute"/>
            <person name="Kuo A."/>
            <person name="Miyauchi S."/>
            <person name="Kiss E."/>
            <person name="Drula E."/>
            <person name="Kohler A."/>
            <person name="Sanchez-Garcia M."/>
            <person name="Andreopoulos B."/>
            <person name="Barry K.W."/>
            <person name="Bonito G."/>
            <person name="Buee M."/>
            <person name="Carver A."/>
            <person name="Chen C."/>
            <person name="Cichocki N."/>
            <person name="Clum A."/>
            <person name="Culley D."/>
            <person name="Crous P.W."/>
            <person name="Fauchery L."/>
            <person name="Girlanda M."/>
            <person name="Hayes R."/>
            <person name="Keri Z."/>
            <person name="Labutti K."/>
            <person name="Lipzen A."/>
            <person name="Lombard V."/>
            <person name="Magnuson J."/>
            <person name="Maillard F."/>
            <person name="Morin E."/>
            <person name="Murat C."/>
            <person name="Nolan M."/>
            <person name="Ohm R."/>
            <person name="Pangilinan J."/>
            <person name="Pereira M."/>
            <person name="Perotto S."/>
            <person name="Peter M."/>
            <person name="Riley R."/>
            <person name="Sitrit Y."/>
            <person name="Stielow B."/>
            <person name="Szollosi G."/>
            <person name="Zifcakova L."/>
            <person name="Stursova M."/>
            <person name="Spatafora J.W."/>
            <person name="Tedersoo L."/>
            <person name="Vaario L.-M."/>
            <person name="Yamada A."/>
            <person name="Yan M."/>
            <person name="Wang P."/>
            <person name="Xu J."/>
            <person name="Bruns T."/>
            <person name="Baldrian P."/>
            <person name="Vilgalys R."/>
            <person name="Henrissat B."/>
            <person name="Grigoriev I.V."/>
            <person name="Hibbett D."/>
            <person name="Nagy L.G."/>
            <person name="Martin F.M."/>
        </authorList>
    </citation>
    <scope>NUCLEOTIDE SEQUENCE</scope>
    <source>
        <strain evidence="1">UH-Tt-Lm1</strain>
    </source>
</reference>
<dbReference type="SUPFAM" id="SSF48403">
    <property type="entry name" value="Ankyrin repeat"/>
    <property type="match status" value="1"/>
</dbReference>
<evidence type="ECO:0000313" key="1">
    <source>
        <dbReference type="EMBL" id="KAF9778968.1"/>
    </source>
</evidence>